<keyword evidence="4 7" id="KW-0812">Transmembrane</keyword>
<dbReference type="EMBL" id="CP012365">
    <property type="protein sequence ID" value="AKX60299.1"/>
    <property type="molecule type" value="Genomic_DNA"/>
</dbReference>
<dbReference type="STRING" id="1697053.AKN87_00805"/>
<sequence>MIRLPPSISSNNTLLPDLTPLLDVIFIVLVFFLLTANQPLLEMPVDLPATEESLAPATAEQRREVIILDQTGQWYYRNRLQTDFASLKQQLISDAPQHLDLALHKQAPLADFLQLMALLNQLQITDTQILMETKIP</sequence>
<dbReference type="RefSeq" id="WP_053101598.1">
    <property type="nucleotide sequence ID" value="NZ_CP012365.1"/>
</dbReference>
<dbReference type="PANTHER" id="PTHR30558:SF15">
    <property type="entry name" value="BIOPOLYMER TRANSPORT PROTEIN EXBD1"/>
    <property type="match status" value="1"/>
</dbReference>
<accession>A0A0K1XGC5</accession>
<keyword evidence="6 8" id="KW-0472">Membrane</keyword>
<evidence type="ECO:0000256" key="5">
    <source>
        <dbReference type="ARBA" id="ARBA00022989"/>
    </source>
</evidence>
<dbReference type="PANTHER" id="PTHR30558">
    <property type="entry name" value="EXBD MEMBRANE COMPONENT OF PMF-DRIVEN MACROMOLECULE IMPORT SYSTEM"/>
    <property type="match status" value="1"/>
</dbReference>
<feature type="transmembrane region" description="Helical" evidence="8">
    <location>
        <begin position="20"/>
        <end position="36"/>
    </location>
</feature>
<dbReference type="InterPro" id="IPR003400">
    <property type="entry name" value="ExbD"/>
</dbReference>
<evidence type="ECO:0000313" key="9">
    <source>
        <dbReference type="EMBL" id="AKX60299.1"/>
    </source>
</evidence>
<evidence type="ECO:0000256" key="7">
    <source>
        <dbReference type="RuleBase" id="RU003879"/>
    </source>
</evidence>
<organism evidence="9 10">
    <name type="scientific">Thiopseudomonas alkaliphila</name>
    <dbReference type="NCBI Taxonomy" id="1697053"/>
    <lineage>
        <taxon>Bacteria</taxon>
        <taxon>Pseudomonadati</taxon>
        <taxon>Pseudomonadota</taxon>
        <taxon>Gammaproteobacteria</taxon>
        <taxon>Pseudomonadales</taxon>
        <taxon>Pseudomonadaceae</taxon>
        <taxon>Thiopseudomonas</taxon>
    </lineage>
</organism>
<protein>
    <recommendedName>
        <fullName evidence="11">Biopolymer transporter ExbD</fullName>
    </recommendedName>
</protein>
<evidence type="ECO:0008006" key="11">
    <source>
        <dbReference type="Google" id="ProtNLM"/>
    </source>
</evidence>
<dbReference type="GO" id="GO:0005886">
    <property type="term" value="C:plasma membrane"/>
    <property type="evidence" value="ECO:0007669"/>
    <property type="project" value="UniProtKB-SubCell"/>
</dbReference>
<evidence type="ECO:0000256" key="6">
    <source>
        <dbReference type="ARBA" id="ARBA00023136"/>
    </source>
</evidence>
<dbReference type="PATRIC" id="fig|1698449.3.peg.2100"/>
<comment type="subcellular location">
    <subcellularLocation>
        <location evidence="1">Cell membrane</location>
        <topology evidence="1">Single-pass membrane protein</topology>
    </subcellularLocation>
    <subcellularLocation>
        <location evidence="7">Cell membrane</location>
        <topology evidence="7">Single-pass type II membrane protein</topology>
    </subcellularLocation>
</comment>
<name>A0A0K1XGC5_9GAMM</name>
<keyword evidence="3" id="KW-1003">Cell membrane</keyword>
<dbReference type="GO" id="GO:0022857">
    <property type="term" value="F:transmembrane transporter activity"/>
    <property type="evidence" value="ECO:0007669"/>
    <property type="project" value="InterPro"/>
</dbReference>
<dbReference type="GO" id="GO:0015031">
    <property type="term" value="P:protein transport"/>
    <property type="evidence" value="ECO:0007669"/>
    <property type="project" value="UniProtKB-KW"/>
</dbReference>
<evidence type="ECO:0000256" key="4">
    <source>
        <dbReference type="ARBA" id="ARBA00022692"/>
    </source>
</evidence>
<evidence type="ECO:0000313" key="10">
    <source>
        <dbReference type="Proteomes" id="UP000063953"/>
    </source>
</evidence>
<keyword evidence="10" id="KW-1185">Reference proteome</keyword>
<gene>
    <name evidence="9" type="ORF">AKN88_10430</name>
</gene>
<keyword evidence="7" id="KW-0653">Protein transport</keyword>
<reference evidence="9 10" key="1">
    <citation type="journal article" date="2015" name="Genome Announc.">
        <title>Genome Sequences of Oblitimonas alkaliphila gen. nov. sp. nov. (Proposed), a Novel Bacterium of the Pseudomonadaceae Family.</title>
        <authorList>
            <person name="Lauer A.C."/>
            <person name="Nicholson A.C."/>
            <person name="Humrighouse B.W."/>
            <person name="Emery B."/>
            <person name="Drobish A."/>
            <person name="Juieng P."/>
            <person name="Loparev V."/>
            <person name="McQuiston J.R."/>
        </authorList>
    </citation>
    <scope>NUCLEOTIDE SEQUENCE [LARGE SCALE GENOMIC DNA]</scope>
    <source>
        <strain evidence="9 10">E5571</strain>
    </source>
</reference>
<comment type="similarity">
    <text evidence="2 7">Belongs to the ExbD/TolR family.</text>
</comment>
<keyword evidence="7" id="KW-0813">Transport</keyword>
<evidence type="ECO:0000256" key="2">
    <source>
        <dbReference type="ARBA" id="ARBA00005811"/>
    </source>
</evidence>
<dbReference type="Proteomes" id="UP000063953">
    <property type="component" value="Chromosome"/>
</dbReference>
<dbReference type="AlphaFoldDB" id="A0A0K1XGC5"/>
<evidence type="ECO:0000256" key="3">
    <source>
        <dbReference type="ARBA" id="ARBA00022475"/>
    </source>
</evidence>
<evidence type="ECO:0000256" key="1">
    <source>
        <dbReference type="ARBA" id="ARBA00004162"/>
    </source>
</evidence>
<proteinExistence type="inferred from homology"/>
<evidence type="ECO:0000256" key="8">
    <source>
        <dbReference type="SAM" id="Phobius"/>
    </source>
</evidence>
<dbReference type="Pfam" id="PF02472">
    <property type="entry name" value="ExbD"/>
    <property type="match status" value="1"/>
</dbReference>
<keyword evidence="5 8" id="KW-1133">Transmembrane helix</keyword>